<dbReference type="SMART" id="SM01394">
    <property type="entry name" value="S_100"/>
    <property type="match status" value="1"/>
</dbReference>
<dbReference type="GO" id="GO:0048471">
    <property type="term" value="C:perinuclear region of cytoplasm"/>
    <property type="evidence" value="ECO:0007669"/>
    <property type="project" value="TreeGrafter"/>
</dbReference>
<dbReference type="SMART" id="SM00054">
    <property type="entry name" value="EFh"/>
    <property type="match status" value="1"/>
</dbReference>
<dbReference type="PANTHER" id="PTHR11639:SF126">
    <property type="entry name" value="S100 CALCIUM-BINDING PROTEIN W"/>
    <property type="match status" value="1"/>
</dbReference>
<keyword evidence="5" id="KW-1185">Reference proteome</keyword>
<evidence type="ECO:0000313" key="5">
    <source>
        <dbReference type="Proteomes" id="UP001501920"/>
    </source>
</evidence>
<dbReference type="PROSITE" id="PS50222">
    <property type="entry name" value="EF_HAND_2"/>
    <property type="match status" value="1"/>
</dbReference>
<dbReference type="RefSeq" id="XP_017557509.1">
    <property type="nucleotide sequence ID" value="XM_017702020.2"/>
</dbReference>
<name>A0AAR2KRZ7_PYGNA</name>
<dbReference type="InterPro" id="IPR002048">
    <property type="entry name" value="EF_hand_dom"/>
</dbReference>
<evidence type="ECO:0000313" key="4">
    <source>
        <dbReference type="Ensembl" id="ENSPNAP00000064906.1"/>
    </source>
</evidence>
<dbReference type="AlphaFoldDB" id="A0AAR2KRZ7"/>
<dbReference type="SUPFAM" id="SSF47473">
    <property type="entry name" value="EF-hand"/>
    <property type="match status" value="1"/>
</dbReference>
<dbReference type="Pfam" id="PF00036">
    <property type="entry name" value="EF-hand_1"/>
    <property type="match status" value="1"/>
</dbReference>
<accession>A0AAR2KRZ7</accession>
<dbReference type="Gene3D" id="1.10.238.10">
    <property type="entry name" value="EF-hand"/>
    <property type="match status" value="1"/>
</dbReference>
<dbReference type="PANTHER" id="PTHR11639">
    <property type="entry name" value="S100 CALCIUM-BINDING PROTEIN"/>
    <property type="match status" value="1"/>
</dbReference>
<reference evidence="4" key="3">
    <citation type="submission" date="2025-09" db="UniProtKB">
        <authorList>
            <consortium name="Ensembl"/>
        </authorList>
    </citation>
    <scope>IDENTIFICATION</scope>
</reference>
<dbReference type="GO" id="GO:0005615">
    <property type="term" value="C:extracellular space"/>
    <property type="evidence" value="ECO:0007669"/>
    <property type="project" value="TreeGrafter"/>
</dbReference>
<dbReference type="InterPro" id="IPR013787">
    <property type="entry name" value="S100_Ca-bd_sub"/>
</dbReference>
<dbReference type="GO" id="GO:0046914">
    <property type="term" value="F:transition metal ion binding"/>
    <property type="evidence" value="ECO:0007669"/>
    <property type="project" value="InterPro"/>
</dbReference>
<keyword evidence="1" id="KW-0479">Metal-binding</keyword>
<dbReference type="GO" id="GO:0048306">
    <property type="term" value="F:calcium-dependent protein binding"/>
    <property type="evidence" value="ECO:0007669"/>
    <property type="project" value="TreeGrafter"/>
</dbReference>
<dbReference type="CTD" id="569958"/>
<organism evidence="4 5">
    <name type="scientific">Pygocentrus nattereri</name>
    <name type="common">Red-bellied piranha</name>
    <dbReference type="NCBI Taxonomy" id="42514"/>
    <lineage>
        <taxon>Eukaryota</taxon>
        <taxon>Metazoa</taxon>
        <taxon>Chordata</taxon>
        <taxon>Craniata</taxon>
        <taxon>Vertebrata</taxon>
        <taxon>Euteleostomi</taxon>
        <taxon>Actinopterygii</taxon>
        <taxon>Neopterygii</taxon>
        <taxon>Teleostei</taxon>
        <taxon>Ostariophysi</taxon>
        <taxon>Characiformes</taxon>
        <taxon>Characoidei</taxon>
        <taxon>Pygocentrus</taxon>
    </lineage>
</organism>
<dbReference type="PROSITE" id="PS00018">
    <property type="entry name" value="EF_HAND_1"/>
    <property type="match status" value="1"/>
</dbReference>
<dbReference type="GO" id="GO:0005509">
    <property type="term" value="F:calcium ion binding"/>
    <property type="evidence" value="ECO:0007669"/>
    <property type="project" value="InterPro"/>
</dbReference>
<evidence type="ECO:0000256" key="1">
    <source>
        <dbReference type="ARBA" id="ARBA00022723"/>
    </source>
</evidence>
<reference evidence="4" key="2">
    <citation type="submission" date="2025-08" db="UniProtKB">
        <authorList>
            <consortium name="Ensembl"/>
        </authorList>
    </citation>
    <scope>IDENTIFICATION</scope>
</reference>
<dbReference type="Pfam" id="PF01023">
    <property type="entry name" value="S_100"/>
    <property type="match status" value="1"/>
</dbReference>
<dbReference type="InterPro" id="IPR018247">
    <property type="entry name" value="EF_Hand_1_Ca_BS"/>
</dbReference>
<proteinExistence type="predicted"/>
<dbReference type="RefSeq" id="XP_017557507.1">
    <property type="nucleotide sequence ID" value="XM_017702018.2"/>
</dbReference>
<dbReference type="InterPro" id="IPR034325">
    <property type="entry name" value="S-100_dom"/>
</dbReference>
<reference evidence="4 5" key="1">
    <citation type="submission" date="2020-10" db="EMBL/GenBank/DDBJ databases">
        <title>Pygocentrus nattereri (red-bellied piranha) genome, fPygNat1, primary haplotype.</title>
        <authorList>
            <person name="Myers G."/>
            <person name="Meyer A."/>
            <person name="Karagic N."/>
            <person name="Pippel M."/>
            <person name="Winkler S."/>
            <person name="Tracey A."/>
            <person name="Wood J."/>
            <person name="Formenti G."/>
            <person name="Howe K."/>
            <person name="Fedrigo O."/>
            <person name="Jarvis E.D."/>
        </authorList>
    </citation>
    <scope>NUCLEOTIDE SEQUENCE [LARGE SCALE GENOMIC DNA]</scope>
</reference>
<evidence type="ECO:0000256" key="2">
    <source>
        <dbReference type="ARBA" id="ARBA00022837"/>
    </source>
</evidence>
<dbReference type="GeneID" id="108429937"/>
<dbReference type="CDD" id="cd00213">
    <property type="entry name" value="S-100"/>
    <property type="match status" value="1"/>
</dbReference>
<evidence type="ECO:0000259" key="3">
    <source>
        <dbReference type="PROSITE" id="PS50222"/>
    </source>
</evidence>
<feature type="domain" description="EF-hand" evidence="3">
    <location>
        <begin position="50"/>
        <end position="85"/>
    </location>
</feature>
<dbReference type="Proteomes" id="UP001501920">
    <property type="component" value="Chromosome 3"/>
</dbReference>
<dbReference type="GeneTree" id="ENSGT00960000187253"/>
<keyword evidence="2" id="KW-0106">Calcium</keyword>
<protein>
    <recommendedName>
        <fullName evidence="3">EF-hand domain-containing protein</fullName>
    </recommendedName>
</protein>
<dbReference type="Ensembl" id="ENSPNAT00000081728.1">
    <property type="protein sequence ID" value="ENSPNAP00000064906.1"/>
    <property type="gene ID" value="ENSPNAG00000027453.2"/>
</dbReference>
<dbReference type="InterPro" id="IPR011992">
    <property type="entry name" value="EF-hand-dom_pair"/>
</dbReference>
<sequence>MSKLEKAIVSIVEVFEEYAGKDDKKRELTNGELQELLQSQLSSPDFKDKIDKEDMKEALDKIDKNHDGQVNFREFSQCVALLAKGYFRKKHGKGKGKDKGNQ</sequence>